<accession>A0ACA9S2G8</accession>
<sequence length="41" mass="4593">CFQINDIIDINKLPFGTILIKHDSNPPHSKPTEGIEYSIPS</sequence>
<organism evidence="1 2">
    <name type="scientific">Racocetra persica</name>
    <dbReference type="NCBI Taxonomy" id="160502"/>
    <lineage>
        <taxon>Eukaryota</taxon>
        <taxon>Fungi</taxon>
        <taxon>Fungi incertae sedis</taxon>
        <taxon>Mucoromycota</taxon>
        <taxon>Glomeromycotina</taxon>
        <taxon>Glomeromycetes</taxon>
        <taxon>Diversisporales</taxon>
        <taxon>Gigasporaceae</taxon>
        <taxon>Racocetra</taxon>
    </lineage>
</organism>
<dbReference type="EMBL" id="CAJVQC010086644">
    <property type="protein sequence ID" value="CAG8822734.1"/>
    <property type="molecule type" value="Genomic_DNA"/>
</dbReference>
<gene>
    <name evidence="1" type="ORF">RPERSI_LOCUS25870</name>
</gene>
<keyword evidence="2" id="KW-1185">Reference proteome</keyword>
<proteinExistence type="predicted"/>
<evidence type="ECO:0000313" key="2">
    <source>
        <dbReference type="Proteomes" id="UP000789920"/>
    </source>
</evidence>
<evidence type="ECO:0000313" key="1">
    <source>
        <dbReference type="EMBL" id="CAG8822734.1"/>
    </source>
</evidence>
<dbReference type="Proteomes" id="UP000789920">
    <property type="component" value="Unassembled WGS sequence"/>
</dbReference>
<comment type="caution">
    <text evidence="1">The sequence shown here is derived from an EMBL/GenBank/DDBJ whole genome shotgun (WGS) entry which is preliminary data.</text>
</comment>
<name>A0ACA9S2G8_9GLOM</name>
<feature type="non-terminal residue" evidence="1">
    <location>
        <position position="1"/>
    </location>
</feature>
<feature type="non-terminal residue" evidence="1">
    <location>
        <position position="41"/>
    </location>
</feature>
<reference evidence="1" key="1">
    <citation type="submission" date="2021-06" db="EMBL/GenBank/DDBJ databases">
        <authorList>
            <person name="Kallberg Y."/>
            <person name="Tangrot J."/>
            <person name="Rosling A."/>
        </authorList>
    </citation>
    <scope>NUCLEOTIDE SEQUENCE</scope>
    <source>
        <strain evidence="1">MA461A</strain>
    </source>
</reference>
<protein>
    <submittedName>
        <fullName evidence="1">19059_t:CDS:1</fullName>
    </submittedName>
</protein>